<name>A0AAF3EX74_9BILA</name>
<dbReference type="AlphaFoldDB" id="A0AAF3EX74"/>
<keyword evidence="1" id="KW-0812">Transmembrane</keyword>
<keyword evidence="1" id="KW-0472">Membrane</keyword>
<evidence type="ECO:0000313" key="2">
    <source>
        <dbReference type="Proteomes" id="UP000887575"/>
    </source>
</evidence>
<accession>A0AAF3EX74</accession>
<organism evidence="2 3">
    <name type="scientific">Mesorhabditis belari</name>
    <dbReference type="NCBI Taxonomy" id="2138241"/>
    <lineage>
        <taxon>Eukaryota</taxon>
        <taxon>Metazoa</taxon>
        <taxon>Ecdysozoa</taxon>
        <taxon>Nematoda</taxon>
        <taxon>Chromadorea</taxon>
        <taxon>Rhabditida</taxon>
        <taxon>Rhabditina</taxon>
        <taxon>Rhabditomorpha</taxon>
        <taxon>Rhabditoidea</taxon>
        <taxon>Rhabditidae</taxon>
        <taxon>Mesorhabditinae</taxon>
        <taxon>Mesorhabditis</taxon>
    </lineage>
</organism>
<evidence type="ECO:0000256" key="1">
    <source>
        <dbReference type="SAM" id="Phobius"/>
    </source>
</evidence>
<sequence length="140" mass="15748">MSLSASFWQRFNEPIIALILSSVLFALYVSIDSYTEFQDWQTGVDNHSDLSANETEQLTITLEYAFLAVSFLPCLLAASENGNKLIYVLLYIISFPCNPEFSSLKCSTGLQNATAAPFSFVDDYGLYDIAQYCQFFISLR</sequence>
<protein>
    <submittedName>
        <fullName evidence="3">Uncharacterized protein</fullName>
    </submittedName>
</protein>
<keyword evidence="1" id="KW-1133">Transmembrane helix</keyword>
<feature type="transmembrane region" description="Helical" evidence="1">
    <location>
        <begin position="12"/>
        <end position="31"/>
    </location>
</feature>
<keyword evidence="2" id="KW-1185">Reference proteome</keyword>
<dbReference type="Proteomes" id="UP000887575">
    <property type="component" value="Unassembled WGS sequence"/>
</dbReference>
<dbReference type="WBParaSite" id="MBELARI_LOCUS18774">
    <property type="protein sequence ID" value="MBELARI_LOCUS18774"/>
    <property type="gene ID" value="MBELARI_LOCUS18774"/>
</dbReference>
<reference evidence="3" key="1">
    <citation type="submission" date="2024-02" db="UniProtKB">
        <authorList>
            <consortium name="WormBaseParasite"/>
        </authorList>
    </citation>
    <scope>IDENTIFICATION</scope>
</reference>
<evidence type="ECO:0000313" key="3">
    <source>
        <dbReference type="WBParaSite" id="MBELARI_LOCUS18774"/>
    </source>
</evidence>
<proteinExistence type="predicted"/>